<organism evidence="1 2">
    <name type="scientific">Canavalia gladiata</name>
    <name type="common">Sword bean</name>
    <name type="synonym">Dolichos gladiatus</name>
    <dbReference type="NCBI Taxonomy" id="3824"/>
    <lineage>
        <taxon>Eukaryota</taxon>
        <taxon>Viridiplantae</taxon>
        <taxon>Streptophyta</taxon>
        <taxon>Embryophyta</taxon>
        <taxon>Tracheophyta</taxon>
        <taxon>Spermatophyta</taxon>
        <taxon>Magnoliopsida</taxon>
        <taxon>eudicotyledons</taxon>
        <taxon>Gunneridae</taxon>
        <taxon>Pentapetalae</taxon>
        <taxon>rosids</taxon>
        <taxon>fabids</taxon>
        <taxon>Fabales</taxon>
        <taxon>Fabaceae</taxon>
        <taxon>Papilionoideae</taxon>
        <taxon>50 kb inversion clade</taxon>
        <taxon>NPAAA clade</taxon>
        <taxon>indigoferoid/millettioid clade</taxon>
        <taxon>Phaseoleae</taxon>
        <taxon>Canavalia</taxon>
    </lineage>
</organism>
<reference evidence="1 2" key="1">
    <citation type="submission" date="2024-01" db="EMBL/GenBank/DDBJ databases">
        <title>The genomes of 5 underutilized Papilionoideae crops provide insights into root nodulation and disease resistanc.</title>
        <authorList>
            <person name="Jiang F."/>
        </authorList>
    </citation>
    <scope>NUCLEOTIDE SEQUENCE [LARGE SCALE GENOMIC DNA]</scope>
    <source>
        <strain evidence="1">LVBAO_FW01</strain>
        <tissue evidence="1">Leaves</tissue>
    </source>
</reference>
<keyword evidence="2" id="KW-1185">Reference proteome</keyword>
<dbReference type="Proteomes" id="UP001367508">
    <property type="component" value="Unassembled WGS sequence"/>
</dbReference>
<protein>
    <submittedName>
        <fullName evidence="1">Uncharacterized protein</fullName>
    </submittedName>
</protein>
<evidence type="ECO:0000313" key="1">
    <source>
        <dbReference type="EMBL" id="KAK7361660.1"/>
    </source>
</evidence>
<evidence type="ECO:0000313" key="2">
    <source>
        <dbReference type="Proteomes" id="UP001367508"/>
    </source>
</evidence>
<dbReference type="AlphaFoldDB" id="A0AAN9MV75"/>
<dbReference type="EMBL" id="JAYMYQ010000001">
    <property type="protein sequence ID" value="KAK7361660.1"/>
    <property type="molecule type" value="Genomic_DNA"/>
</dbReference>
<accession>A0AAN9MV75</accession>
<sequence length="265" mass="30282">MSFPRFKEGTWRLRTTLPAIEATYPIDSSTFVINFKAHFQERREQRSTIAFKQTLLRLPEGQLFSSRKGHAHLCGVLVLREGSSPAGLEGSLLPVSNVETVPLSSVRQLHEMAPRDYWWLTFSMEVSVGHLTGRSELNSSIIYVTNVDPFLLQGERHLDFVSIHFQAVFDYESSTPDDRNYAILNLQIERTNLKSQGAGSLRLQLDPNQSRANEMNSPASSFRDILFFESSSRLFLDEFKFSLEELSPHAPRFRLRIGRGFLQRG</sequence>
<gene>
    <name evidence="1" type="ORF">VNO77_03732</name>
</gene>
<proteinExistence type="predicted"/>
<name>A0AAN9MV75_CANGL</name>
<comment type="caution">
    <text evidence="1">The sequence shown here is derived from an EMBL/GenBank/DDBJ whole genome shotgun (WGS) entry which is preliminary data.</text>
</comment>